<organism evidence="1 2">
    <name type="scientific">Nakaseomyces bracarensis</name>
    <dbReference type="NCBI Taxonomy" id="273131"/>
    <lineage>
        <taxon>Eukaryota</taxon>
        <taxon>Fungi</taxon>
        <taxon>Dikarya</taxon>
        <taxon>Ascomycota</taxon>
        <taxon>Saccharomycotina</taxon>
        <taxon>Saccharomycetes</taxon>
        <taxon>Saccharomycetales</taxon>
        <taxon>Saccharomycetaceae</taxon>
        <taxon>Nakaseomyces</taxon>
    </lineage>
</organism>
<sequence>MGKYLEVRKYMNEYDVCFGSSRADIALFRDCNVTAGVTSYSKYISISDSADTTLVPGLSGTIDVLPSVLCIAPQDTVREYIIYLTAILFKCKGMYLKIFVNWRQLIHSYVSYQCMVLYRGWSGFNKTGPRTDIQEVCDQVLSNHLYVVSSKQYCIDTLAEELKASLCRNFIQCDIKCTMVNYCVWFDLQNGVLLFVNGELSSVIEDKDLTVHSTYGVCIGHIEPEIIVHKLLLFCNLALIEFFLHNH</sequence>
<proteinExistence type="predicted"/>
<name>A0ABR4NPG1_9SACH</name>
<keyword evidence="2" id="KW-1185">Reference proteome</keyword>
<evidence type="ECO:0000313" key="2">
    <source>
        <dbReference type="Proteomes" id="UP001623330"/>
    </source>
</evidence>
<reference evidence="1 2" key="1">
    <citation type="submission" date="2024-05" db="EMBL/GenBank/DDBJ databases">
        <title>Long read based assembly of the Candida bracarensis genome reveals expanded adhesin content.</title>
        <authorList>
            <person name="Marcet-Houben M."/>
            <person name="Ksiezopolska E."/>
            <person name="Gabaldon T."/>
        </authorList>
    </citation>
    <scope>NUCLEOTIDE SEQUENCE [LARGE SCALE GENOMIC DNA]</scope>
    <source>
        <strain evidence="1 2">CBM6</strain>
    </source>
</reference>
<comment type="caution">
    <text evidence="1">The sequence shown here is derived from an EMBL/GenBank/DDBJ whole genome shotgun (WGS) entry which is preliminary data.</text>
</comment>
<evidence type="ECO:0000313" key="1">
    <source>
        <dbReference type="EMBL" id="KAL3229800.1"/>
    </source>
</evidence>
<protein>
    <submittedName>
        <fullName evidence="1">Uncharacterized protein</fullName>
    </submittedName>
</protein>
<dbReference type="Proteomes" id="UP001623330">
    <property type="component" value="Unassembled WGS sequence"/>
</dbReference>
<gene>
    <name evidence="1" type="ORF">RNJ44_01936</name>
</gene>
<accession>A0ABR4NPG1</accession>
<dbReference type="EMBL" id="JBEVYD010000011">
    <property type="protein sequence ID" value="KAL3229800.1"/>
    <property type="molecule type" value="Genomic_DNA"/>
</dbReference>